<dbReference type="EMBL" id="JAGGLB010000004">
    <property type="protein sequence ID" value="MBP1990305.1"/>
    <property type="molecule type" value="Genomic_DNA"/>
</dbReference>
<sequence length="73" mass="7875">MKAVYKGILLEGTPQEILFFIHLMDGPSASKPLAKPFPKSIHGSASHAKINRANNSISPVVNVQKALETYNGT</sequence>
<dbReference type="RefSeq" id="WP_209971083.1">
    <property type="nucleotide sequence ID" value="NZ_JAGGLB010000004.1"/>
</dbReference>
<dbReference type="Proteomes" id="UP001519287">
    <property type="component" value="Unassembled WGS sequence"/>
</dbReference>
<accession>A0ABS4IRY7</accession>
<organism evidence="1 2">
    <name type="scientific">Paenibacillus eucommiae</name>
    <dbReference type="NCBI Taxonomy" id="1355755"/>
    <lineage>
        <taxon>Bacteria</taxon>
        <taxon>Bacillati</taxon>
        <taxon>Bacillota</taxon>
        <taxon>Bacilli</taxon>
        <taxon>Bacillales</taxon>
        <taxon>Paenibacillaceae</taxon>
        <taxon>Paenibacillus</taxon>
    </lineage>
</organism>
<gene>
    <name evidence="1" type="ORF">J2Z66_001903</name>
</gene>
<name>A0ABS4IRY7_9BACL</name>
<evidence type="ECO:0000313" key="2">
    <source>
        <dbReference type="Proteomes" id="UP001519287"/>
    </source>
</evidence>
<evidence type="ECO:0000313" key="1">
    <source>
        <dbReference type="EMBL" id="MBP1990305.1"/>
    </source>
</evidence>
<protein>
    <submittedName>
        <fullName evidence="1">Uncharacterized protein</fullName>
    </submittedName>
</protein>
<reference evidence="1 2" key="1">
    <citation type="submission" date="2021-03" db="EMBL/GenBank/DDBJ databases">
        <title>Genomic Encyclopedia of Type Strains, Phase IV (KMG-IV): sequencing the most valuable type-strain genomes for metagenomic binning, comparative biology and taxonomic classification.</title>
        <authorList>
            <person name="Goeker M."/>
        </authorList>
    </citation>
    <scope>NUCLEOTIDE SEQUENCE [LARGE SCALE GENOMIC DNA]</scope>
    <source>
        <strain evidence="1 2">DSM 26048</strain>
    </source>
</reference>
<keyword evidence="2" id="KW-1185">Reference proteome</keyword>
<proteinExistence type="predicted"/>
<comment type="caution">
    <text evidence="1">The sequence shown here is derived from an EMBL/GenBank/DDBJ whole genome shotgun (WGS) entry which is preliminary data.</text>
</comment>